<evidence type="ECO:0000259" key="3">
    <source>
        <dbReference type="PROSITE" id="PS50883"/>
    </source>
</evidence>
<evidence type="ECO:0000259" key="1">
    <source>
        <dbReference type="PROSITE" id="PS50112"/>
    </source>
</evidence>
<dbReference type="NCBIfam" id="TIGR00254">
    <property type="entry name" value="GGDEF"/>
    <property type="match status" value="1"/>
</dbReference>
<dbReference type="AlphaFoldDB" id="A0A4R2MAM9"/>
<evidence type="ECO:0000313" key="6">
    <source>
        <dbReference type="Proteomes" id="UP000295106"/>
    </source>
</evidence>
<accession>A0A4R2MAM9</accession>
<dbReference type="Pfam" id="PF00563">
    <property type="entry name" value="EAL"/>
    <property type="match status" value="1"/>
</dbReference>
<dbReference type="Pfam" id="PF00990">
    <property type="entry name" value="GGDEF"/>
    <property type="match status" value="1"/>
</dbReference>
<feature type="domain" description="PAC" evidence="2">
    <location>
        <begin position="95"/>
        <end position="149"/>
    </location>
</feature>
<dbReference type="NCBIfam" id="TIGR00229">
    <property type="entry name" value="sensory_box"/>
    <property type="match status" value="2"/>
</dbReference>
<dbReference type="PANTHER" id="PTHR44757">
    <property type="entry name" value="DIGUANYLATE CYCLASE DGCP"/>
    <property type="match status" value="1"/>
</dbReference>
<dbReference type="InterPro" id="IPR012226">
    <property type="entry name" value="Diguanyl_cyclase/Pdiesterase"/>
</dbReference>
<organism evidence="5 6">
    <name type="scientific">Rubrivivax gelatinosus</name>
    <name type="common">Rhodocyclus gelatinosus</name>
    <name type="synonym">Rhodopseudomonas gelatinosa</name>
    <dbReference type="NCBI Taxonomy" id="28068"/>
    <lineage>
        <taxon>Bacteria</taxon>
        <taxon>Pseudomonadati</taxon>
        <taxon>Pseudomonadota</taxon>
        <taxon>Betaproteobacteria</taxon>
        <taxon>Burkholderiales</taxon>
        <taxon>Sphaerotilaceae</taxon>
        <taxon>Rubrivivax</taxon>
    </lineage>
</organism>
<dbReference type="Pfam" id="PF13426">
    <property type="entry name" value="PAS_9"/>
    <property type="match status" value="2"/>
</dbReference>
<reference evidence="5 6" key="1">
    <citation type="submission" date="2019-03" db="EMBL/GenBank/DDBJ databases">
        <title>Genomic Encyclopedia of Type Strains, Phase IV (KMG-IV): sequencing the most valuable type-strain genomes for metagenomic binning, comparative biology and taxonomic classification.</title>
        <authorList>
            <person name="Goeker M."/>
        </authorList>
    </citation>
    <scope>NUCLEOTIDE SEQUENCE [LARGE SCALE GENOMIC DNA]</scope>
    <source>
        <strain evidence="5 6">DSM 1709</strain>
    </source>
</reference>
<feature type="domain" description="PAS" evidence="1">
    <location>
        <begin position="24"/>
        <end position="94"/>
    </location>
</feature>
<dbReference type="Gene3D" id="3.30.70.270">
    <property type="match status" value="1"/>
</dbReference>
<dbReference type="PROSITE" id="PS50883">
    <property type="entry name" value="EAL"/>
    <property type="match status" value="1"/>
</dbReference>
<gene>
    <name evidence="5" type="ORF">EV684_1049</name>
</gene>
<dbReference type="PROSITE" id="PS50113">
    <property type="entry name" value="PAC"/>
    <property type="match status" value="2"/>
</dbReference>
<dbReference type="InterPro" id="IPR001633">
    <property type="entry name" value="EAL_dom"/>
</dbReference>
<dbReference type="SUPFAM" id="SSF55785">
    <property type="entry name" value="PYP-like sensor domain (PAS domain)"/>
    <property type="match status" value="2"/>
</dbReference>
<dbReference type="InterPro" id="IPR035965">
    <property type="entry name" value="PAS-like_dom_sf"/>
</dbReference>
<dbReference type="EMBL" id="SLXD01000004">
    <property type="protein sequence ID" value="TCP03291.1"/>
    <property type="molecule type" value="Genomic_DNA"/>
</dbReference>
<dbReference type="Gene3D" id="3.20.20.450">
    <property type="entry name" value="EAL domain"/>
    <property type="match status" value="1"/>
</dbReference>
<feature type="domain" description="PAS" evidence="1">
    <location>
        <begin position="146"/>
        <end position="204"/>
    </location>
</feature>
<dbReference type="GO" id="GO:0003824">
    <property type="term" value="F:catalytic activity"/>
    <property type="evidence" value="ECO:0007669"/>
    <property type="project" value="UniProtKB-ARBA"/>
</dbReference>
<dbReference type="SMART" id="SM00086">
    <property type="entry name" value="PAC"/>
    <property type="match status" value="2"/>
</dbReference>
<proteinExistence type="predicted"/>
<dbReference type="SMART" id="SM00091">
    <property type="entry name" value="PAS"/>
    <property type="match status" value="2"/>
</dbReference>
<dbReference type="InterPro" id="IPR000160">
    <property type="entry name" value="GGDEF_dom"/>
</dbReference>
<sequence length="703" mass="77395">MDETGHPAGGDAEFHAVHDAVLRLLKLHQSALDAISQGVLITDANRRITYVNAAFVELTGYTAEEMIGSSCALLQGPGTSAETVQAMRAALDRGEPFRAELLNYRKDGTPFWNELKIVPVCGDDGTLTQFVGVQRDVTARRDAMNKLSLAARVFEQSNEALAIADLGGRFVAVNNAFTRITGYAEHEVIGQNPRLLKSGLHDDDFYRRFWQELQTRGRWEGEIWNRRKDGTVYPEWLSVGRVVDEAGQTQNYVASFSDITARKHAEENVRRLAYYDPLTGLPNRALLQQRAAQALQIAVRHGETVALMFLDLDHFKNVNDTLGHPVGDRLLVALAQRMRPVLRDQDTLARVGGDEFVLVLPGTDAAGATHVAHKLLQIVQEPLQLEGHELTVTPSIGVAIFPTDAADYDTLFAFADAAMYRAKMSGRATFSFYTAEMQAQMARTLRVENALRRALERHEMQLHYQPQCSAADGHVVGVEALLRWNHAELGWIGPAEFVPLAESSGQIAVIGRWVLDTALRQQRAWLDAGLRPLRMAVNLSAVQLRQAGLADLVAELLQRHRVDPAWLEIELTETMAWDDPEGSARQIARLRAMGLRIALDDFGSGYTSFSHLSLFQAGTLKIDRSLVSRLAPGASENSVVAAIVNLARTLRMHTVAEGVETPTQRELLLEAGCESAQGWLYGRPMPAADLEALIRGASAGPVG</sequence>
<dbReference type="Proteomes" id="UP000295106">
    <property type="component" value="Unassembled WGS sequence"/>
</dbReference>
<dbReference type="PROSITE" id="PS50887">
    <property type="entry name" value="GGDEF"/>
    <property type="match status" value="1"/>
</dbReference>
<dbReference type="InterPro" id="IPR000014">
    <property type="entry name" value="PAS"/>
</dbReference>
<dbReference type="CDD" id="cd01949">
    <property type="entry name" value="GGDEF"/>
    <property type="match status" value="1"/>
</dbReference>
<dbReference type="SUPFAM" id="SSF55073">
    <property type="entry name" value="Nucleotide cyclase"/>
    <property type="match status" value="1"/>
</dbReference>
<evidence type="ECO:0000259" key="2">
    <source>
        <dbReference type="PROSITE" id="PS50113"/>
    </source>
</evidence>
<protein>
    <submittedName>
        <fullName evidence="5">PAS domain S-box-containing protein/diguanylate cyclase (GGDEF)-like protein</fullName>
    </submittedName>
</protein>
<dbReference type="PROSITE" id="PS50112">
    <property type="entry name" value="PAS"/>
    <property type="match status" value="2"/>
</dbReference>
<evidence type="ECO:0000313" key="5">
    <source>
        <dbReference type="EMBL" id="TCP03291.1"/>
    </source>
</evidence>
<dbReference type="SMART" id="SM00052">
    <property type="entry name" value="EAL"/>
    <property type="match status" value="1"/>
</dbReference>
<dbReference type="CDD" id="cd00130">
    <property type="entry name" value="PAS"/>
    <property type="match status" value="2"/>
</dbReference>
<dbReference type="SUPFAM" id="SSF141868">
    <property type="entry name" value="EAL domain-like"/>
    <property type="match status" value="1"/>
</dbReference>
<dbReference type="InterPro" id="IPR043128">
    <property type="entry name" value="Rev_trsase/Diguanyl_cyclase"/>
</dbReference>
<dbReference type="InterPro" id="IPR052155">
    <property type="entry name" value="Biofilm_reg_signaling"/>
</dbReference>
<dbReference type="SMART" id="SM00267">
    <property type="entry name" value="GGDEF"/>
    <property type="match status" value="1"/>
</dbReference>
<dbReference type="FunFam" id="3.30.70.270:FF:000001">
    <property type="entry name" value="Diguanylate cyclase domain protein"/>
    <property type="match status" value="1"/>
</dbReference>
<dbReference type="CDD" id="cd01948">
    <property type="entry name" value="EAL"/>
    <property type="match status" value="1"/>
</dbReference>
<dbReference type="InterPro" id="IPR035919">
    <property type="entry name" value="EAL_sf"/>
</dbReference>
<dbReference type="PIRSF" id="PIRSF005925">
    <property type="entry name" value="Dos"/>
    <property type="match status" value="1"/>
</dbReference>
<feature type="domain" description="PAC" evidence="2">
    <location>
        <begin position="219"/>
        <end position="271"/>
    </location>
</feature>
<dbReference type="PANTHER" id="PTHR44757:SF2">
    <property type="entry name" value="BIOFILM ARCHITECTURE MAINTENANCE PROTEIN MBAA"/>
    <property type="match status" value="1"/>
</dbReference>
<name>A0A4R2MAM9_RUBGE</name>
<feature type="domain" description="GGDEF" evidence="4">
    <location>
        <begin position="303"/>
        <end position="435"/>
    </location>
</feature>
<feature type="domain" description="EAL" evidence="3">
    <location>
        <begin position="444"/>
        <end position="698"/>
    </location>
</feature>
<evidence type="ECO:0000259" key="4">
    <source>
        <dbReference type="PROSITE" id="PS50887"/>
    </source>
</evidence>
<comment type="caution">
    <text evidence="5">The sequence shown here is derived from an EMBL/GenBank/DDBJ whole genome shotgun (WGS) entry which is preliminary data.</text>
</comment>
<dbReference type="InterPro" id="IPR001610">
    <property type="entry name" value="PAC"/>
</dbReference>
<dbReference type="InterPro" id="IPR029787">
    <property type="entry name" value="Nucleotide_cyclase"/>
</dbReference>
<dbReference type="Gene3D" id="3.30.450.20">
    <property type="entry name" value="PAS domain"/>
    <property type="match status" value="2"/>
</dbReference>
<dbReference type="InterPro" id="IPR000700">
    <property type="entry name" value="PAS-assoc_C"/>
</dbReference>